<dbReference type="GO" id="GO:0051537">
    <property type="term" value="F:2 iron, 2 sulfur cluster binding"/>
    <property type="evidence" value="ECO:0007669"/>
    <property type="project" value="UniProtKB-KW"/>
</dbReference>
<dbReference type="PANTHER" id="PTHR10134">
    <property type="entry name" value="CYTOCHROME B-C1 COMPLEX SUBUNIT RIESKE, MITOCHONDRIAL"/>
    <property type="match status" value="1"/>
</dbReference>
<evidence type="ECO:0000256" key="3">
    <source>
        <dbReference type="ARBA" id="ARBA00022714"/>
    </source>
</evidence>
<comment type="function">
    <text evidence="1">Iron-sulfur subunit of the cytochrome bc1 complex, an essential component of the respiratory electron transport chain required for ATP synthesis. The bc1 complex catalyzes the oxidation of menaquinol and the reduction of cytochrome c in the respiratory chain. The bc1 complex operates through a Q-cycle mechanism that couples electron transfer to generation of the proton gradient that drives ATP synthesis.</text>
</comment>
<dbReference type="EMBL" id="BMSV01000010">
    <property type="protein sequence ID" value="GGQ22533.1"/>
    <property type="molecule type" value="Genomic_DNA"/>
</dbReference>
<dbReference type="InterPro" id="IPR006311">
    <property type="entry name" value="TAT_signal"/>
</dbReference>
<evidence type="ECO:0000259" key="10">
    <source>
        <dbReference type="PROSITE" id="PS51296"/>
    </source>
</evidence>
<dbReference type="FunFam" id="2.102.10.10:FF:000016">
    <property type="entry name" value="Nitrite reductase/ring-hydroxylating ferredoxin subunit"/>
    <property type="match status" value="1"/>
</dbReference>
<sequence length="140" mass="13834">MSSSPHGPSGPAPRRRTVLAGSLTAAAAAALASACGGGAEESPPGGKVIASTSDIPVGEGRVFAEEKVVVTQPVAGDFKAFSAVCTHRGCTVGSVADGLIDCPCHASRFRIADASVAAGPATRPLPPREITVSGGDIRLS</sequence>
<keyword evidence="4" id="KW-0479">Metal-binding</keyword>
<reference evidence="11" key="1">
    <citation type="journal article" date="2014" name="Int. J. Syst. Evol. Microbiol.">
        <title>Complete genome sequence of Corynebacterium casei LMG S-19264T (=DSM 44701T), isolated from a smear-ripened cheese.</title>
        <authorList>
            <consortium name="US DOE Joint Genome Institute (JGI-PGF)"/>
            <person name="Walter F."/>
            <person name="Albersmeier A."/>
            <person name="Kalinowski J."/>
            <person name="Ruckert C."/>
        </authorList>
    </citation>
    <scope>NUCLEOTIDE SEQUENCE</scope>
    <source>
        <strain evidence="11">JCM 4335</strain>
    </source>
</reference>
<dbReference type="PROSITE" id="PS51318">
    <property type="entry name" value="TAT"/>
    <property type="match status" value="1"/>
</dbReference>
<comment type="cofactor">
    <cofactor evidence="9">
        <name>[2Fe-2S] cluster</name>
        <dbReference type="ChEBI" id="CHEBI:190135"/>
    </cofactor>
</comment>
<protein>
    <recommendedName>
        <fullName evidence="2">Cytochrome bc1 complex Rieske iron-sulfur subunit</fullName>
    </recommendedName>
    <alternativeName>
        <fullName evidence="8">Cytochrome bc1 reductase complex subunit QcrA</fullName>
    </alternativeName>
</protein>
<evidence type="ECO:0000256" key="2">
    <source>
        <dbReference type="ARBA" id="ARBA00015816"/>
    </source>
</evidence>
<dbReference type="SUPFAM" id="SSF50022">
    <property type="entry name" value="ISP domain"/>
    <property type="match status" value="1"/>
</dbReference>
<keyword evidence="12" id="KW-1185">Reference proteome</keyword>
<keyword evidence="5" id="KW-0408">Iron</keyword>
<feature type="domain" description="Rieske" evidence="10">
    <location>
        <begin position="47"/>
        <end position="139"/>
    </location>
</feature>
<dbReference type="InterPro" id="IPR036922">
    <property type="entry name" value="Rieske_2Fe-2S_sf"/>
</dbReference>
<comment type="caution">
    <text evidence="11">The sequence shown here is derived from an EMBL/GenBank/DDBJ whole genome shotgun (WGS) entry which is preliminary data.</text>
</comment>
<dbReference type="GO" id="GO:0004497">
    <property type="term" value="F:monooxygenase activity"/>
    <property type="evidence" value="ECO:0007669"/>
    <property type="project" value="UniProtKB-ARBA"/>
</dbReference>
<keyword evidence="7" id="KW-1015">Disulfide bond</keyword>
<dbReference type="Gene3D" id="2.102.10.10">
    <property type="entry name" value="Rieske [2Fe-2S] iron-sulphur domain"/>
    <property type="match status" value="1"/>
</dbReference>
<dbReference type="RefSeq" id="WP_189537048.1">
    <property type="nucleotide sequence ID" value="NZ_BMSV01000010.1"/>
</dbReference>
<dbReference type="InterPro" id="IPR014349">
    <property type="entry name" value="Rieske_Fe-S_prot"/>
</dbReference>
<dbReference type="PRINTS" id="PR00162">
    <property type="entry name" value="RIESKE"/>
</dbReference>
<name>A0A918B3V0_9ACTN</name>
<gene>
    <name evidence="11" type="ORF">GCM10010249_46410</name>
</gene>
<keyword evidence="6" id="KW-0411">Iron-sulfur</keyword>
<dbReference type="GO" id="GO:0046872">
    <property type="term" value="F:metal ion binding"/>
    <property type="evidence" value="ECO:0007669"/>
    <property type="project" value="UniProtKB-KW"/>
</dbReference>
<dbReference type="AlphaFoldDB" id="A0A918B3V0"/>
<evidence type="ECO:0000256" key="7">
    <source>
        <dbReference type="ARBA" id="ARBA00023157"/>
    </source>
</evidence>
<organism evidence="11 12">
    <name type="scientific">Streptomyces roseolilacinus</name>
    <dbReference type="NCBI Taxonomy" id="66904"/>
    <lineage>
        <taxon>Bacteria</taxon>
        <taxon>Bacillati</taxon>
        <taxon>Actinomycetota</taxon>
        <taxon>Actinomycetes</taxon>
        <taxon>Kitasatosporales</taxon>
        <taxon>Streptomycetaceae</taxon>
        <taxon>Streptomyces</taxon>
    </lineage>
</organism>
<dbReference type="PROSITE" id="PS51296">
    <property type="entry name" value="RIESKE"/>
    <property type="match status" value="1"/>
</dbReference>
<dbReference type="CDD" id="cd03467">
    <property type="entry name" value="Rieske"/>
    <property type="match status" value="1"/>
</dbReference>
<dbReference type="GO" id="GO:0016020">
    <property type="term" value="C:membrane"/>
    <property type="evidence" value="ECO:0007669"/>
    <property type="project" value="InterPro"/>
</dbReference>
<evidence type="ECO:0000313" key="11">
    <source>
        <dbReference type="EMBL" id="GGQ22533.1"/>
    </source>
</evidence>
<evidence type="ECO:0000256" key="5">
    <source>
        <dbReference type="ARBA" id="ARBA00023004"/>
    </source>
</evidence>
<dbReference type="Pfam" id="PF00355">
    <property type="entry name" value="Rieske"/>
    <property type="match status" value="1"/>
</dbReference>
<evidence type="ECO:0000256" key="9">
    <source>
        <dbReference type="ARBA" id="ARBA00034078"/>
    </source>
</evidence>
<dbReference type="InterPro" id="IPR005805">
    <property type="entry name" value="Rieske_Fe-S_prot_C"/>
</dbReference>
<evidence type="ECO:0000256" key="6">
    <source>
        <dbReference type="ARBA" id="ARBA00023014"/>
    </source>
</evidence>
<evidence type="ECO:0000256" key="1">
    <source>
        <dbReference type="ARBA" id="ARBA00002494"/>
    </source>
</evidence>
<evidence type="ECO:0000256" key="4">
    <source>
        <dbReference type="ARBA" id="ARBA00022723"/>
    </source>
</evidence>
<evidence type="ECO:0000256" key="8">
    <source>
        <dbReference type="ARBA" id="ARBA00029586"/>
    </source>
</evidence>
<keyword evidence="3" id="KW-0001">2Fe-2S</keyword>
<dbReference type="GO" id="GO:0016705">
    <property type="term" value="F:oxidoreductase activity, acting on paired donors, with incorporation or reduction of molecular oxygen"/>
    <property type="evidence" value="ECO:0007669"/>
    <property type="project" value="UniProtKB-ARBA"/>
</dbReference>
<reference evidence="11" key="2">
    <citation type="submission" date="2020-09" db="EMBL/GenBank/DDBJ databases">
        <authorList>
            <person name="Sun Q."/>
            <person name="Ohkuma M."/>
        </authorList>
    </citation>
    <scope>NUCLEOTIDE SEQUENCE</scope>
    <source>
        <strain evidence="11">JCM 4335</strain>
    </source>
</reference>
<dbReference type="Proteomes" id="UP000654123">
    <property type="component" value="Unassembled WGS sequence"/>
</dbReference>
<accession>A0A918B3V0</accession>
<dbReference type="InterPro" id="IPR017941">
    <property type="entry name" value="Rieske_2Fe-2S"/>
</dbReference>
<proteinExistence type="predicted"/>
<evidence type="ECO:0000313" key="12">
    <source>
        <dbReference type="Proteomes" id="UP000654123"/>
    </source>
</evidence>